<dbReference type="EnsemblMetazoa" id="CJA18842.1">
    <property type="protein sequence ID" value="CJA18842.1"/>
    <property type="gene ID" value="WBGene00138045"/>
</dbReference>
<dbReference type="InterPro" id="IPR002347">
    <property type="entry name" value="SDR_fam"/>
</dbReference>
<dbReference type="Pfam" id="PF13561">
    <property type="entry name" value="adh_short_C2"/>
    <property type="match status" value="1"/>
</dbReference>
<reference evidence="3" key="1">
    <citation type="submission" date="2010-08" db="EMBL/GenBank/DDBJ databases">
        <authorList>
            <consortium name="Caenorhabditis japonica Sequencing Consortium"/>
            <person name="Wilson R.K."/>
        </authorList>
    </citation>
    <scope>NUCLEOTIDE SEQUENCE [LARGE SCALE GENOMIC DNA]</scope>
    <source>
        <strain evidence="3">DF5081</strain>
    </source>
</reference>
<dbReference type="GO" id="GO:0008670">
    <property type="term" value="F:2,4-dienoyl-CoA reductase (NADPH) activity"/>
    <property type="evidence" value="ECO:0007669"/>
    <property type="project" value="TreeGrafter"/>
</dbReference>
<dbReference type="PRINTS" id="PR00081">
    <property type="entry name" value="GDHRDH"/>
</dbReference>
<proteinExistence type="predicted"/>
<dbReference type="SUPFAM" id="SSF51735">
    <property type="entry name" value="NAD(P)-binding Rossmann-fold domains"/>
    <property type="match status" value="1"/>
</dbReference>
<dbReference type="CDD" id="cd05369">
    <property type="entry name" value="TER_DECR_SDR_a"/>
    <property type="match status" value="1"/>
</dbReference>
<dbReference type="PANTHER" id="PTHR43658">
    <property type="entry name" value="SHORT-CHAIN DEHYDROGENASE/REDUCTASE"/>
    <property type="match status" value="1"/>
</dbReference>
<evidence type="ECO:0000256" key="1">
    <source>
        <dbReference type="ARBA" id="ARBA00023002"/>
    </source>
</evidence>
<reference evidence="2" key="2">
    <citation type="submission" date="2022-06" db="UniProtKB">
        <authorList>
            <consortium name="EnsemblMetazoa"/>
        </authorList>
    </citation>
    <scope>IDENTIFICATION</scope>
    <source>
        <strain evidence="2">DF5081</strain>
    </source>
</reference>
<dbReference type="PANTHER" id="PTHR43658:SF8">
    <property type="entry name" value="17-BETA-HYDROXYSTEROID DEHYDROGENASE 14-RELATED"/>
    <property type="match status" value="1"/>
</dbReference>
<dbReference type="Proteomes" id="UP000005237">
    <property type="component" value="Unassembled WGS sequence"/>
</dbReference>
<dbReference type="AlphaFoldDB" id="A0A8R1E525"/>
<protein>
    <submittedName>
        <fullName evidence="2">Uncharacterized protein</fullName>
    </submittedName>
</protein>
<keyword evidence="3" id="KW-1185">Reference proteome</keyword>
<evidence type="ECO:0000313" key="2">
    <source>
        <dbReference type="EnsemblMetazoa" id="CJA18842.1"/>
    </source>
</evidence>
<accession>A0A8R1E525</accession>
<keyword evidence="1" id="KW-0560">Oxidoreductase</keyword>
<dbReference type="FunFam" id="3.40.50.720:FF:000084">
    <property type="entry name" value="Short-chain dehydrogenase reductase"/>
    <property type="match status" value="1"/>
</dbReference>
<dbReference type="Gene3D" id="3.40.50.720">
    <property type="entry name" value="NAD(P)-binding Rossmann-like Domain"/>
    <property type="match status" value="1"/>
</dbReference>
<organism evidence="2 3">
    <name type="scientific">Caenorhabditis japonica</name>
    <dbReference type="NCBI Taxonomy" id="281687"/>
    <lineage>
        <taxon>Eukaryota</taxon>
        <taxon>Metazoa</taxon>
        <taxon>Ecdysozoa</taxon>
        <taxon>Nematoda</taxon>
        <taxon>Chromadorea</taxon>
        <taxon>Rhabditida</taxon>
        <taxon>Rhabditina</taxon>
        <taxon>Rhabditomorpha</taxon>
        <taxon>Rhabditoidea</taxon>
        <taxon>Rhabditidae</taxon>
        <taxon>Peloderinae</taxon>
        <taxon>Caenorhabditis</taxon>
    </lineage>
</organism>
<sequence>MPALSESVLPSLGKVALVTGGGTGIGRAIATTFAHLGATVAIASRRVELLEKTAKDIRNDTGGICEPFQMDVKDPKMVSKAFEEMSQKFGKNPEIVVNNAAGNFIMASERLSPNAYGTIIDIVLKGTLNVTTELGRRCIRDKTGASVTNITAGYARAGGPFVLPSAVSKAGVETLTKTLSVEWAKHGLRFNAVSPGPVPTKGAFGRLFSGEVEDAAELFKSRVPAGRTGSPEEIANLVAFISSDYMSWMNGAIIDLDGGQQYINHGSHMGEFLHEWRNNKWEEVESLIRGRTGKGKGK</sequence>
<dbReference type="InterPro" id="IPR036291">
    <property type="entry name" value="NAD(P)-bd_dom_sf"/>
</dbReference>
<name>A0A8R1E525_CAEJA</name>
<evidence type="ECO:0000313" key="3">
    <source>
        <dbReference type="Proteomes" id="UP000005237"/>
    </source>
</evidence>
<dbReference type="GO" id="GO:0005739">
    <property type="term" value="C:mitochondrion"/>
    <property type="evidence" value="ECO:0007669"/>
    <property type="project" value="TreeGrafter"/>
</dbReference>
<dbReference type="GO" id="GO:0006635">
    <property type="term" value="P:fatty acid beta-oxidation"/>
    <property type="evidence" value="ECO:0007669"/>
    <property type="project" value="TreeGrafter"/>
</dbReference>